<evidence type="ECO:0000259" key="1">
    <source>
        <dbReference type="PROSITE" id="PS50177"/>
    </source>
</evidence>
<dbReference type="PROSITE" id="PS50177">
    <property type="entry name" value="NTF2_DOMAIN"/>
    <property type="match status" value="1"/>
</dbReference>
<dbReference type="InterPro" id="IPR018222">
    <property type="entry name" value="Nuclear_transport_factor_2_euk"/>
</dbReference>
<dbReference type="InterPro" id="IPR032710">
    <property type="entry name" value="NTF2-like_dom_sf"/>
</dbReference>
<feature type="domain" description="NTF2" evidence="1">
    <location>
        <begin position="8"/>
        <end position="117"/>
    </location>
</feature>
<dbReference type="OrthoDB" id="339151at2759"/>
<sequence>MSSFTQTEETKFIKFYYDLLCNDISRLSALYSQDYKCHVARENHDHLKHTSVKACLTKPVFKILISSISPLEIEQGLFVVNVVGQIVYVDRTQHRISHQFVLKKTAEYKILSEIFTILDEEIIYDAYDTRICISNPKKEFLQVVQDVSKHVTVETVEQKGSRFLVKINRQSNISYEELRNRIEAEGYKFEKII</sequence>
<dbReference type="SUPFAM" id="SSF54427">
    <property type="entry name" value="NTF2-like"/>
    <property type="match status" value="1"/>
</dbReference>
<dbReference type="Gene3D" id="3.10.450.50">
    <property type="match status" value="1"/>
</dbReference>
<name>A0A9P6GYF8_9MICR</name>
<dbReference type="InterPro" id="IPR002075">
    <property type="entry name" value="NTF2_dom"/>
</dbReference>
<protein>
    <recommendedName>
        <fullName evidence="1">NTF2 domain-containing protein</fullName>
    </recommendedName>
</protein>
<evidence type="ECO:0000313" key="2">
    <source>
        <dbReference type="EMBL" id="KAF9762824.1"/>
    </source>
</evidence>
<reference evidence="2 3" key="1">
    <citation type="journal article" date="2020" name="Genome Biol. Evol.">
        <title>Comparative genomics of strictly vertically transmitted, feminizing microsporidia endosymbionts of amphipod crustaceans.</title>
        <authorList>
            <person name="Cormier A."/>
            <person name="Chebbi M.A."/>
            <person name="Giraud I."/>
            <person name="Wattier R."/>
            <person name="Teixeira M."/>
            <person name="Gilbert C."/>
            <person name="Rigaud T."/>
            <person name="Cordaux R."/>
        </authorList>
    </citation>
    <scope>NUCLEOTIDE SEQUENCE [LARGE SCALE GENOMIC DNA]</scope>
    <source>
        <strain evidence="2 3">Ou3-Ou53</strain>
    </source>
</reference>
<dbReference type="EMBL" id="SBJO01000127">
    <property type="protein sequence ID" value="KAF9762824.1"/>
    <property type="molecule type" value="Genomic_DNA"/>
</dbReference>
<organism evidence="2 3">
    <name type="scientific">Nosema granulosis</name>
    <dbReference type="NCBI Taxonomy" id="83296"/>
    <lineage>
        <taxon>Eukaryota</taxon>
        <taxon>Fungi</taxon>
        <taxon>Fungi incertae sedis</taxon>
        <taxon>Microsporidia</taxon>
        <taxon>Nosematidae</taxon>
        <taxon>Nosema</taxon>
    </lineage>
</organism>
<dbReference type="AlphaFoldDB" id="A0A9P6GYF8"/>
<gene>
    <name evidence="2" type="ORF">NGRA_1716</name>
</gene>
<keyword evidence="3" id="KW-1185">Reference proteome</keyword>
<proteinExistence type="predicted"/>
<dbReference type="Pfam" id="PF02136">
    <property type="entry name" value="NTF2"/>
    <property type="match status" value="1"/>
</dbReference>
<accession>A0A9P6GYF8</accession>
<comment type="caution">
    <text evidence="2">The sequence shown here is derived from an EMBL/GenBank/DDBJ whole genome shotgun (WGS) entry which is preliminary data.</text>
</comment>
<evidence type="ECO:0000313" key="3">
    <source>
        <dbReference type="Proteomes" id="UP000740883"/>
    </source>
</evidence>
<dbReference type="Proteomes" id="UP000740883">
    <property type="component" value="Unassembled WGS sequence"/>
</dbReference>